<name>A0A4Q5N0M8_9MICO</name>
<dbReference type="EMBL" id="SDWW01000043">
    <property type="protein sequence ID" value="RYV50047.1"/>
    <property type="molecule type" value="Genomic_DNA"/>
</dbReference>
<dbReference type="SUPFAM" id="SSF159774">
    <property type="entry name" value="YerB-like"/>
    <property type="match status" value="1"/>
</dbReference>
<protein>
    <submittedName>
        <fullName evidence="4">DUF3048 domain-containing protein</fullName>
    </submittedName>
</protein>
<comment type="caution">
    <text evidence="4">The sequence shown here is derived from an EMBL/GenBank/DDBJ whole genome shotgun (WGS) entry which is preliminary data.</text>
</comment>
<dbReference type="AlphaFoldDB" id="A0A4Q5N0M8"/>
<accession>A0A4Q5N0M8</accession>
<dbReference type="Pfam" id="PF17479">
    <property type="entry name" value="DUF3048_C"/>
    <property type="match status" value="1"/>
</dbReference>
<dbReference type="Pfam" id="PF11258">
    <property type="entry name" value="DUF3048"/>
    <property type="match status" value="1"/>
</dbReference>
<evidence type="ECO:0000259" key="3">
    <source>
        <dbReference type="Pfam" id="PF17479"/>
    </source>
</evidence>
<organism evidence="4 5">
    <name type="scientific">Pengzhenrongella frigida</name>
    <dbReference type="NCBI Taxonomy" id="1259133"/>
    <lineage>
        <taxon>Bacteria</taxon>
        <taxon>Bacillati</taxon>
        <taxon>Actinomycetota</taxon>
        <taxon>Actinomycetes</taxon>
        <taxon>Micrococcales</taxon>
        <taxon>Pengzhenrongella</taxon>
    </lineage>
</organism>
<reference evidence="4 5" key="1">
    <citation type="submission" date="2019-01" db="EMBL/GenBank/DDBJ databases">
        <title>Novel species of Cellulomonas.</title>
        <authorList>
            <person name="Liu Q."/>
            <person name="Xin Y.-H."/>
        </authorList>
    </citation>
    <scope>NUCLEOTIDE SEQUENCE [LARGE SCALE GENOMIC DNA]</scope>
    <source>
        <strain evidence="4 5">HLT2-17</strain>
    </source>
</reference>
<dbReference type="Proteomes" id="UP000293764">
    <property type="component" value="Unassembled WGS sequence"/>
</dbReference>
<evidence type="ECO:0000313" key="4">
    <source>
        <dbReference type="EMBL" id="RYV50047.1"/>
    </source>
</evidence>
<feature type="domain" description="DUF3048" evidence="3">
    <location>
        <begin position="250"/>
        <end position="364"/>
    </location>
</feature>
<evidence type="ECO:0000259" key="2">
    <source>
        <dbReference type="Pfam" id="PF11258"/>
    </source>
</evidence>
<keyword evidence="5" id="KW-1185">Reference proteome</keyword>
<feature type="domain" description="DUF3048" evidence="2">
    <location>
        <begin position="83"/>
        <end position="219"/>
    </location>
</feature>
<evidence type="ECO:0000313" key="5">
    <source>
        <dbReference type="Proteomes" id="UP000293764"/>
    </source>
</evidence>
<evidence type="ECO:0000256" key="1">
    <source>
        <dbReference type="SAM" id="MobiDB-lite"/>
    </source>
</evidence>
<dbReference type="Gene3D" id="3.50.90.10">
    <property type="entry name" value="YerB-like"/>
    <property type="match status" value="1"/>
</dbReference>
<feature type="region of interest" description="Disordered" evidence="1">
    <location>
        <begin position="1"/>
        <end position="21"/>
    </location>
</feature>
<dbReference type="InterPro" id="IPR021416">
    <property type="entry name" value="DUF3048_N"/>
</dbReference>
<dbReference type="OrthoDB" id="9779102at2"/>
<dbReference type="InterPro" id="IPR035328">
    <property type="entry name" value="DUF3048_C"/>
</dbReference>
<proteinExistence type="predicted"/>
<gene>
    <name evidence="4" type="ORF">EUA98_15465</name>
</gene>
<dbReference type="InterPro" id="IPR023158">
    <property type="entry name" value="YerB-like_sf"/>
</dbReference>
<sequence>MSGESPAASAGAKRSSSVPLITARPDRRRALLALGALSALFATAGCGGGGQTPDEPAPSTQAADIAADKAAPPAPVVPSTWPLTGVAGDVVTRAALAVKIENPKEVRPQTGLDEADIVWEQVVEGGVTRLVAVFHSQVPGEVGPIRSVRPMDPAIVAPMHGIIAFSGGQAGFVNALKASGAQVLSNDMGSDGFYRTKIRSAPHNVYGTPSTFWSQADADHQASPPEQFAFARSAEQATAAVSGTPATSVSVTMSGYSHPSFTWDAASGTWQRSEAGEPATASSGARLAGTNVVTMSVVLVDSGTRDPAGSVVPETQMVGSGAAVVATGGKTIAVTWTKTATETPVVLTTADGQVVKLAPGKTWVELVPTSGSVTVG</sequence>